<protein>
    <submittedName>
        <fullName evidence="1">Uncharacterized protein</fullName>
    </submittedName>
</protein>
<dbReference type="Proteomes" id="UP000186922">
    <property type="component" value="Unassembled WGS sequence"/>
</dbReference>
<name>A0A1D1W9K4_RAMVA</name>
<dbReference type="AlphaFoldDB" id="A0A1D1W9K4"/>
<feature type="non-terminal residue" evidence="1">
    <location>
        <position position="52"/>
    </location>
</feature>
<dbReference type="EMBL" id="BDGG01000141">
    <property type="protein sequence ID" value="GAV10051.1"/>
    <property type="molecule type" value="Genomic_DNA"/>
</dbReference>
<evidence type="ECO:0000313" key="2">
    <source>
        <dbReference type="Proteomes" id="UP000186922"/>
    </source>
</evidence>
<evidence type="ECO:0000313" key="1">
    <source>
        <dbReference type="EMBL" id="GAV10051.1"/>
    </source>
</evidence>
<keyword evidence="2" id="KW-1185">Reference proteome</keyword>
<comment type="caution">
    <text evidence="1">The sequence shown here is derived from an EMBL/GenBank/DDBJ whole genome shotgun (WGS) entry which is preliminary data.</text>
</comment>
<feature type="non-terminal residue" evidence="1">
    <location>
        <position position="1"/>
    </location>
</feature>
<organism evidence="1 2">
    <name type="scientific">Ramazzottius varieornatus</name>
    <name type="common">Water bear</name>
    <name type="synonym">Tardigrade</name>
    <dbReference type="NCBI Taxonomy" id="947166"/>
    <lineage>
        <taxon>Eukaryota</taxon>
        <taxon>Metazoa</taxon>
        <taxon>Ecdysozoa</taxon>
        <taxon>Tardigrada</taxon>
        <taxon>Eutardigrada</taxon>
        <taxon>Parachela</taxon>
        <taxon>Hypsibioidea</taxon>
        <taxon>Ramazzottiidae</taxon>
        <taxon>Ramazzottius</taxon>
    </lineage>
</organism>
<gene>
    <name evidence="1" type="primary">RvY_19560-1</name>
    <name evidence="1" type="synonym">RvY_19560.1</name>
    <name evidence="1" type="ORF">RvY_19560</name>
</gene>
<sequence>SFAFEASLRSLCYGSSQRSRYHSHGIGQPAICRTTSMVPASRSPSCRSCTFI</sequence>
<reference evidence="1 2" key="1">
    <citation type="journal article" date="2016" name="Nat. Commun.">
        <title>Extremotolerant tardigrade genome and improved radiotolerance of human cultured cells by tardigrade-unique protein.</title>
        <authorList>
            <person name="Hashimoto T."/>
            <person name="Horikawa D.D."/>
            <person name="Saito Y."/>
            <person name="Kuwahara H."/>
            <person name="Kozuka-Hata H."/>
            <person name="Shin-I T."/>
            <person name="Minakuchi Y."/>
            <person name="Ohishi K."/>
            <person name="Motoyama A."/>
            <person name="Aizu T."/>
            <person name="Enomoto A."/>
            <person name="Kondo K."/>
            <person name="Tanaka S."/>
            <person name="Hara Y."/>
            <person name="Koshikawa S."/>
            <person name="Sagara H."/>
            <person name="Miura T."/>
            <person name="Yokobori S."/>
            <person name="Miyagawa K."/>
            <person name="Suzuki Y."/>
            <person name="Kubo T."/>
            <person name="Oyama M."/>
            <person name="Kohara Y."/>
            <person name="Fujiyama A."/>
            <person name="Arakawa K."/>
            <person name="Katayama T."/>
            <person name="Toyoda A."/>
            <person name="Kunieda T."/>
        </authorList>
    </citation>
    <scope>NUCLEOTIDE SEQUENCE [LARGE SCALE GENOMIC DNA]</scope>
    <source>
        <strain evidence="1 2">YOKOZUNA-1</strain>
    </source>
</reference>
<proteinExistence type="predicted"/>
<accession>A0A1D1W9K4</accession>